<name>I3D1T0_9ARCH</name>
<evidence type="ECO:0000313" key="2">
    <source>
        <dbReference type="Proteomes" id="UP000003423"/>
    </source>
</evidence>
<gene>
    <name evidence="1" type="ORF">BD31_I2009</name>
</gene>
<sequence length="37" mass="4329">MTKLWLESHNDELQLEISNGAEYGKKEFQQSCKVCKI</sequence>
<dbReference type="EMBL" id="AEXL02000106">
    <property type="protein sequence ID" value="EIJ65673.1"/>
    <property type="molecule type" value="Genomic_DNA"/>
</dbReference>
<reference evidence="1 2" key="1">
    <citation type="journal article" date="2012" name="J. Bacteriol.">
        <title>Genome sequence of "Candidatus Nitrosopumilus salaria" BD31, an ammonia-oxidizing archaeon from the San Francisco Bay estuary.</title>
        <authorList>
            <person name="Mosier A.C."/>
            <person name="Allen E.E."/>
            <person name="Kim M."/>
            <person name="Ferriera S."/>
            <person name="Francis C.A."/>
        </authorList>
    </citation>
    <scope>NUCLEOTIDE SEQUENCE [LARGE SCALE GENOMIC DNA]</scope>
    <source>
        <strain evidence="1 2">BD31</strain>
    </source>
</reference>
<protein>
    <submittedName>
        <fullName evidence="1">Uncharacterized protein</fullName>
    </submittedName>
</protein>
<dbReference type="Proteomes" id="UP000003423">
    <property type="component" value="Unassembled WGS sequence"/>
</dbReference>
<proteinExistence type="predicted"/>
<dbReference type="AlphaFoldDB" id="I3D1T0"/>
<dbReference type="PATRIC" id="fig|859350.6.peg.1282"/>
<evidence type="ECO:0000313" key="1">
    <source>
        <dbReference type="EMBL" id="EIJ65673.1"/>
    </source>
</evidence>
<organism evidence="1 2">
    <name type="scientific">Candidatus Nitrosopumilus salarius BD31</name>
    <dbReference type="NCBI Taxonomy" id="859350"/>
    <lineage>
        <taxon>Archaea</taxon>
        <taxon>Nitrososphaerota</taxon>
        <taxon>Nitrososphaeria</taxon>
        <taxon>Nitrosopumilales</taxon>
        <taxon>Nitrosopumilaceae</taxon>
        <taxon>Nitrosopumilus</taxon>
    </lineage>
</organism>
<keyword evidence="2" id="KW-1185">Reference proteome</keyword>
<accession>I3D1T0</accession>
<comment type="caution">
    <text evidence="1">The sequence shown here is derived from an EMBL/GenBank/DDBJ whole genome shotgun (WGS) entry which is preliminary data.</text>
</comment>